<dbReference type="OrthoDB" id="5187831at2"/>
<evidence type="ECO:0000313" key="2">
    <source>
        <dbReference type="Proteomes" id="UP000198960"/>
    </source>
</evidence>
<sequence>MTTASGSREVPQPRDVVWRALAVLEPYCPVCDVSYVVPGRSAAGRGTRFVCVPGRLAEGEEPLPGAPEGEIVEWRPRRAVTTRLELTPETWTTRIELDDAAAGGTRVTITVDHEPRERNRLVDRLLRRSMRRLVQTTVDGELAKVSDHVAQVSPG</sequence>
<accession>A0A1H8VCP9</accession>
<protein>
    <recommendedName>
        <fullName evidence="3">Polyketide cyclase / dehydrase and lipid transport</fullName>
    </recommendedName>
</protein>
<dbReference type="EMBL" id="FOEE01000011">
    <property type="protein sequence ID" value="SEP13159.1"/>
    <property type="molecule type" value="Genomic_DNA"/>
</dbReference>
<dbReference type="AlphaFoldDB" id="A0A1H8VCP9"/>
<evidence type="ECO:0000313" key="1">
    <source>
        <dbReference type="EMBL" id="SEP13159.1"/>
    </source>
</evidence>
<organism evidence="1 2">
    <name type="scientific">Trujillonella endophytica</name>
    <dbReference type="NCBI Taxonomy" id="673521"/>
    <lineage>
        <taxon>Bacteria</taxon>
        <taxon>Bacillati</taxon>
        <taxon>Actinomycetota</taxon>
        <taxon>Actinomycetes</taxon>
        <taxon>Geodermatophilales</taxon>
        <taxon>Geodermatophilaceae</taxon>
        <taxon>Trujillonella</taxon>
    </lineage>
</organism>
<dbReference type="STRING" id="673521.SAMN05660991_03452"/>
<evidence type="ECO:0008006" key="3">
    <source>
        <dbReference type="Google" id="ProtNLM"/>
    </source>
</evidence>
<dbReference type="RefSeq" id="WP_091946152.1">
    <property type="nucleotide sequence ID" value="NZ_FOEE01000011.1"/>
</dbReference>
<gene>
    <name evidence="1" type="ORF">SAMN05660991_03452</name>
</gene>
<dbReference type="Gene3D" id="3.30.530.20">
    <property type="match status" value="1"/>
</dbReference>
<name>A0A1H8VCP9_9ACTN</name>
<dbReference type="SUPFAM" id="SSF55961">
    <property type="entry name" value="Bet v1-like"/>
    <property type="match status" value="1"/>
</dbReference>
<proteinExistence type="predicted"/>
<dbReference type="Proteomes" id="UP000198960">
    <property type="component" value="Unassembled WGS sequence"/>
</dbReference>
<keyword evidence="2" id="KW-1185">Reference proteome</keyword>
<dbReference type="InterPro" id="IPR023393">
    <property type="entry name" value="START-like_dom_sf"/>
</dbReference>
<reference evidence="2" key="1">
    <citation type="submission" date="2016-10" db="EMBL/GenBank/DDBJ databases">
        <authorList>
            <person name="Varghese N."/>
            <person name="Submissions S."/>
        </authorList>
    </citation>
    <scope>NUCLEOTIDE SEQUENCE [LARGE SCALE GENOMIC DNA]</scope>
    <source>
        <strain evidence="2">DSM 45413</strain>
    </source>
</reference>